<keyword evidence="4" id="KW-0378">Hydrolase</keyword>
<comment type="cofactor">
    <cofactor evidence="1">
        <name>Zn(2+)</name>
        <dbReference type="ChEBI" id="CHEBI:29105"/>
    </cofactor>
</comment>
<dbReference type="SMART" id="SM00631">
    <property type="entry name" value="Zn_pept"/>
    <property type="match status" value="1"/>
</dbReference>
<evidence type="ECO:0000313" key="10">
    <source>
        <dbReference type="EMBL" id="MDQ0273794.1"/>
    </source>
</evidence>
<keyword evidence="6" id="KW-0482">Metalloprotease</keyword>
<gene>
    <name evidence="10" type="ORF">J2S17_005743</name>
</gene>
<dbReference type="Pfam" id="PF00246">
    <property type="entry name" value="Peptidase_M14"/>
    <property type="match status" value="1"/>
</dbReference>
<feature type="domain" description="Peptidase M14" evidence="9">
    <location>
        <begin position="34"/>
        <end position="334"/>
    </location>
</feature>
<evidence type="ECO:0000256" key="8">
    <source>
        <dbReference type="SAM" id="SignalP"/>
    </source>
</evidence>
<keyword evidence="5" id="KW-0862">Zinc</keyword>
<accession>A0ABU0AR98</accession>
<dbReference type="EMBL" id="JAUSUB010000051">
    <property type="protein sequence ID" value="MDQ0273794.1"/>
    <property type="molecule type" value="Genomic_DNA"/>
</dbReference>
<dbReference type="PANTHER" id="PTHR11705">
    <property type="entry name" value="PROTEASE FAMILY M14 CARBOXYPEPTIDASE A,B"/>
    <property type="match status" value="1"/>
</dbReference>
<dbReference type="PANTHER" id="PTHR11705:SF143">
    <property type="entry name" value="SLL0236 PROTEIN"/>
    <property type="match status" value="1"/>
</dbReference>
<sequence>MIQKRLFVLITVLLLTISSVGVAGAESESSIGSDVIRYDGMVEILNGLEQQSDGKLEVFTLRDLGIEEGRSETGKDLYVAKIGNGDKKVWVQGRIHGNEPYGTNATLRLIENLIEEKDASYKEIMEELTMYFIPMYNVDGAERNQRGTILYDHETGEPKLDDGGRTTTVDLNRDWAEGGYAAIESVGYYKFWTQIKPDLMMDIHHQGNKMFYGTDIPVTLSLGISLAPGGPTIPNIKDGEYEDLTRQAMVTVYDAMKPYKEFTVDQYITGSRVIDIRGGVSSGMMLGINYEGLNPDGHSNPAVFLETSGQFLDEEREPLVQQNVIATHAFLSGLASGELYNADPQRWNEVPIRPIDGYNTDYAGIIPINPSLPETPPSVSASHIKALVERYEEIGKFANASAAKDLKVHATALSHYEATAQLDKVVKHLNSFKQLLDYQQSNNLITNGTHQMLKANTDYLTELLEQQLVVDKAS</sequence>
<dbReference type="InterPro" id="IPR000834">
    <property type="entry name" value="Peptidase_M14"/>
</dbReference>
<evidence type="ECO:0000256" key="6">
    <source>
        <dbReference type="ARBA" id="ARBA00023049"/>
    </source>
</evidence>
<feature type="active site" description="Proton donor/acceptor" evidence="7">
    <location>
        <position position="306"/>
    </location>
</feature>
<proteinExistence type="inferred from homology"/>
<evidence type="ECO:0000259" key="9">
    <source>
        <dbReference type="PROSITE" id="PS52035"/>
    </source>
</evidence>
<evidence type="ECO:0000313" key="11">
    <source>
        <dbReference type="Proteomes" id="UP001238088"/>
    </source>
</evidence>
<evidence type="ECO:0000256" key="4">
    <source>
        <dbReference type="ARBA" id="ARBA00022801"/>
    </source>
</evidence>
<keyword evidence="3" id="KW-0645">Protease</keyword>
<evidence type="ECO:0000256" key="3">
    <source>
        <dbReference type="ARBA" id="ARBA00022670"/>
    </source>
</evidence>
<evidence type="ECO:0000256" key="5">
    <source>
        <dbReference type="ARBA" id="ARBA00022833"/>
    </source>
</evidence>
<dbReference type="SUPFAM" id="SSF53187">
    <property type="entry name" value="Zn-dependent exopeptidases"/>
    <property type="match status" value="1"/>
</dbReference>
<evidence type="ECO:0000256" key="7">
    <source>
        <dbReference type="PROSITE-ProRule" id="PRU01379"/>
    </source>
</evidence>
<protein>
    <recommendedName>
        <fullName evidence="9">Peptidase M14 domain-containing protein</fullName>
    </recommendedName>
</protein>
<dbReference type="Gene3D" id="3.40.630.10">
    <property type="entry name" value="Zn peptidases"/>
    <property type="match status" value="1"/>
</dbReference>
<dbReference type="RefSeq" id="WP_307480387.1">
    <property type="nucleotide sequence ID" value="NZ_JAUSUB010000051.1"/>
</dbReference>
<dbReference type="PROSITE" id="PS52035">
    <property type="entry name" value="PEPTIDASE_M14"/>
    <property type="match status" value="1"/>
</dbReference>
<evidence type="ECO:0000256" key="2">
    <source>
        <dbReference type="ARBA" id="ARBA00005988"/>
    </source>
</evidence>
<dbReference type="InterPro" id="IPR054470">
    <property type="entry name" value="FIMAH_dom"/>
</dbReference>
<reference evidence="10 11" key="1">
    <citation type="submission" date="2023-07" db="EMBL/GenBank/DDBJ databases">
        <title>Genomic Encyclopedia of Type Strains, Phase IV (KMG-IV): sequencing the most valuable type-strain genomes for metagenomic binning, comparative biology and taxonomic classification.</title>
        <authorList>
            <person name="Goeker M."/>
        </authorList>
    </citation>
    <scope>NUCLEOTIDE SEQUENCE [LARGE SCALE GENOMIC DNA]</scope>
    <source>
        <strain evidence="10 11">DSM 23494</strain>
    </source>
</reference>
<keyword evidence="8" id="KW-0732">Signal</keyword>
<comment type="caution">
    <text evidence="10">The sequence shown here is derived from an EMBL/GenBank/DDBJ whole genome shotgun (WGS) entry which is preliminary data.</text>
</comment>
<feature type="chain" id="PRO_5047139203" description="Peptidase M14 domain-containing protein" evidence="8">
    <location>
        <begin position="24"/>
        <end position="474"/>
    </location>
</feature>
<keyword evidence="11" id="KW-1185">Reference proteome</keyword>
<dbReference type="Proteomes" id="UP001238088">
    <property type="component" value="Unassembled WGS sequence"/>
</dbReference>
<name>A0ABU0AR98_9BACI</name>
<feature type="signal peptide" evidence="8">
    <location>
        <begin position="1"/>
        <end position="23"/>
    </location>
</feature>
<dbReference type="Pfam" id="PF22888">
    <property type="entry name" value="FIMAH"/>
    <property type="match status" value="1"/>
</dbReference>
<evidence type="ECO:0000256" key="1">
    <source>
        <dbReference type="ARBA" id="ARBA00001947"/>
    </source>
</evidence>
<organism evidence="10 11">
    <name type="scientific">Cytobacillus purgationiresistens</name>
    <dbReference type="NCBI Taxonomy" id="863449"/>
    <lineage>
        <taxon>Bacteria</taxon>
        <taxon>Bacillati</taxon>
        <taxon>Bacillota</taxon>
        <taxon>Bacilli</taxon>
        <taxon>Bacillales</taxon>
        <taxon>Bacillaceae</taxon>
        <taxon>Cytobacillus</taxon>
    </lineage>
</organism>
<comment type="similarity">
    <text evidence="2 7">Belongs to the peptidase M14 family.</text>
</comment>